<organism evidence="4 5">
    <name type="scientific">Clostridium gelidum</name>
    <dbReference type="NCBI Taxonomy" id="704125"/>
    <lineage>
        <taxon>Bacteria</taxon>
        <taxon>Bacillati</taxon>
        <taxon>Bacillota</taxon>
        <taxon>Clostridia</taxon>
        <taxon>Eubacteriales</taxon>
        <taxon>Clostridiaceae</taxon>
        <taxon>Clostridium</taxon>
    </lineage>
</organism>
<feature type="domain" description="Choloylglycine hydrolase/NAAA C-terminal" evidence="3">
    <location>
        <begin position="2"/>
        <end position="308"/>
    </location>
</feature>
<evidence type="ECO:0000259" key="3">
    <source>
        <dbReference type="Pfam" id="PF02275"/>
    </source>
</evidence>
<protein>
    <recommendedName>
        <fullName evidence="3">Choloylglycine hydrolase/NAAA C-terminal domain-containing protein</fullName>
    </recommendedName>
</protein>
<dbReference type="InterPro" id="IPR029132">
    <property type="entry name" value="CBAH/NAAA_C"/>
</dbReference>
<evidence type="ECO:0000313" key="5">
    <source>
        <dbReference type="Proteomes" id="UP000824633"/>
    </source>
</evidence>
<accession>A0ABM7TE90</accession>
<keyword evidence="5" id="KW-1185">Reference proteome</keyword>
<name>A0ABM7TE90_9CLOT</name>
<keyword evidence="2" id="KW-0378">Hydrolase</keyword>
<dbReference type="InterPro" id="IPR029055">
    <property type="entry name" value="Ntn_hydrolases_N"/>
</dbReference>
<evidence type="ECO:0000256" key="1">
    <source>
        <dbReference type="ARBA" id="ARBA00006625"/>
    </source>
</evidence>
<dbReference type="CDD" id="cd00542">
    <property type="entry name" value="Ntn_PVA"/>
    <property type="match status" value="1"/>
</dbReference>
<dbReference type="PANTHER" id="PTHR35527:SF2">
    <property type="entry name" value="HYDROLASE"/>
    <property type="match status" value="1"/>
</dbReference>
<dbReference type="Proteomes" id="UP000824633">
    <property type="component" value="Chromosome"/>
</dbReference>
<reference evidence="5" key="1">
    <citation type="submission" date="2021-07" db="EMBL/GenBank/DDBJ databases">
        <title>Complete genome sequencing of a Clostridium isolate.</title>
        <authorList>
            <person name="Ueki A."/>
            <person name="Tonouchi A."/>
        </authorList>
    </citation>
    <scope>NUCLEOTIDE SEQUENCE [LARGE SCALE GENOMIC DNA]</scope>
    <source>
        <strain evidence="5">C5S11</strain>
    </source>
</reference>
<sequence length="330" mass="37871">MCTAITLQSEQMENFFGRTMDFSYNIEPQLYVVPKYYVWNNIFNLHKFYNCYSFIGIGQKSDGILGFFDGVNERGFAAATLYFAGYAKYEMQIKSTDKEPVSSLDFLHYILGMCGSVEELKEILHDIYIIGLPDPVTQTVAPLHWIATDKSGECVVIEQTEKGLEIFQNPIGIMANSPDFHWHMTNLRNYMNVSPTQTSEAYWGKFHLKPFGQAGGTMQLPGGYTSPERFVRTAYQKTHIQTPKDRTEAIITCFHIMESVSISKGVVTTNRDTYDYTKYIAFINTNTCEYFFKTYDNSQITSVSLWDNYNNSSRPLLLGKLMHPVTFEKM</sequence>
<dbReference type="RefSeq" id="WP_224033709.1">
    <property type="nucleotide sequence ID" value="NZ_AP024849.1"/>
</dbReference>
<dbReference type="EMBL" id="AP024849">
    <property type="protein sequence ID" value="BCZ47367.1"/>
    <property type="molecule type" value="Genomic_DNA"/>
</dbReference>
<comment type="similarity">
    <text evidence="1">Belongs to the peptidase C59 family.</text>
</comment>
<dbReference type="PANTHER" id="PTHR35527">
    <property type="entry name" value="CHOLOYLGLYCINE HYDROLASE"/>
    <property type="match status" value="1"/>
</dbReference>
<dbReference type="Pfam" id="PF02275">
    <property type="entry name" value="CBAH"/>
    <property type="match status" value="1"/>
</dbReference>
<proteinExistence type="inferred from homology"/>
<dbReference type="SUPFAM" id="SSF56235">
    <property type="entry name" value="N-terminal nucleophile aminohydrolases (Ntn hydrolases)"/>
    <property type="match status" value="1"/>
</dbReference>
<dbReference type="Gene3D" id="3.60.60.10">
    <property type="entry name" value="Penicillin V Acylase, Chain A"/>
    <property type="match status" value="1"/>
</dbReference>
<evidence type="ECO:0000256" key="2">
    <source>
        <dbReference type="ARBA" id="ARBA00022801"/>
    </source>
</evidence>
<evidence type="ECO:0000313" key="4">
    <source>
        <dbReference type="EMBL" id="BCZ47367.1"/>
    </source>
</evidence>
<dbReference type="InterPro" id="IPR052193">
    <property type="entry name" value="Peptidase_C59"/>
</dbReference>
<gene>
    <name evidence="4" type="ORF">psyc5s11_34340</name>
</gene>